<dbReference type="EMBL" id="BPLR01002783">
    <property type="protein sequence ID" value="GIX77695.1"/>
    <property type="molecule type" value="Genomic_DNA"/>
</dbReference>
<dbReference type="AlphaFoldDB" id="A0AAV4MYZ0"/>
<proteinExistence type="predicted"/>
<keyword evidence="2" id="KW-1185">Reference proteome</keyword>
<reference evidence="1 2" key="1">
    <citation type="submission" date="2021-06" db="EMBL/GenBank/DDBJ databases">
        <title>Caerostris extrusa draft genome.</title>
        <authorList>
            <person name="Kono N."/>
            <person name="Arakawa K."/>
        </authorList>
    </citation>
    <scope>NUCLEOTIDE SEQUENCE [LARGE SCALE GENOMIC DNA]</scope>
</reference>
<dbReference type="Proteomes" id="UP001054945">
    <property type="component" value="Unassembled WGS sequence"/>
</dbReference>
<evidence type="ECO:0000313" key="1">
    <source>
        <dbReference type="EMBL" id="GIX77695.1"/>
    </source>
</evidence>
<evidence type="ECO:0000313" key="2">
    <source>
        <dbReference type="Proteomes" id="UP001054945"/>
    </source>
</evidence>
<gene>
    <name evidence="1" type="ORF">CEXT_465431</name>
</gene>
<organism evidence="1 2">
    <name type="scientific">Caerostris extrusa</name>
    <name type="common">Bark spider</name>
    <name type="synonym">Caerostris bankana</name>
    <dbReference type="NCBI Taxonomy" id="172846"/>
    <lineage>
        <taxon>Eukaryota</taxon>
        <taxon>Metazoa</taxon>
        <taxon>Ecdysozoa</taxon>
        <taxon>Arthropoda</taxon>
        <taxon>Chelicerata</taxon>
        <taxon>Arachnida</taxon>
        <taxon>Araneae</taxon>
        <taxon>Araneomorphae</taxon>
        <taxon>Entelegynae</taxon>
        <taxon>Araneoidea</taxon>
        <taxon>Araneidae</taxon>
        <taxon>Caerostris</taxon>
    </lineage>
</organism>
<protein>
    <submittedName>
        <fullName evidence="1">Uncharacterized protein</fullName>
    </submittedName>
</protein>
<feature type="non-terminal residue" evidence="1">
    <location>
        <position position="1"/>
    </location>
</feature>
<sequence length="143" mass="15624">NQPLCCSRPTSINLSHNLLTSLGSALSYSHVKHFSMKHNLIAHLGPGDILSVPGCRSSLCRERHLTDGAPHLLSTSGRPSGIRAGRVLQHQNADSALSGRKPDNHAGIEVYALVKSPRSADQQQPNPETYTPVKFRLNSRIFR</sequence>
<accession>A0AAV4MYZ0</accession>
<name>A0AAV4MYZ0_CAEEX</name>
<comment type="caution">
    <text evidence="1">The sequence shown here is derived from an EMBL/GenBank/DDBJ whole genome shotgun (WGS) entry which is preliminary data.</text>
</comment>